<sequence>MPLVNCSYHGRVGGELVTRAVSDLVNDRGNWKGGRRVVPLTLVRDEIEFPGYMLESEETKLLELGGTHAGGGVYRFDDDESMETAIGLLTATCVECLRELMAGQEEG</sequence>
<protein>
    <submittedName>
        <fullName evidence="1">Uncharacterized protein</fullName>
    </submittedName>
</protein>
<dbReference type="EMBL" id="CABVQD010000010">
    <property type="protein sequence ID" value="VWB75718.1"/>
    <property type="molecule type" value="Genomic_DNA"/>
</dbReference>
<dbReference type="Proteomes" id="UP000494330">
    <property type="component" value="Unassembled WGS sequence"/>
</dbReference>
<dbReference type="AlphaFoldDB" id="A0A6P2LUC3"/>
<proteinExistence type="predicted"/>
<evidence type="ECO:0000313" key="2">
    <source>
        <dbReference type="Proteomes" id="UP000494330"/>
    </source>
</evidence>
<gene>
    <name evidence="1" type="ORF">BPA30113_03447</name>
</gene>
<evidence type="ECO:0000313" key="1">
    <source>
        <dbReference type="EMBL" id="VWB75718.1"/>
    </source>
</evidence>
<organism evidence="1 2">
    <name type="scientific">Burkholderia paludis</name>
    <dbReference type="NCBI Taxonomy" id="1506587"/>
    <lineage>
        <taxon>Bacteria</taxon>
        <taxon>Pseudomonadati</taxon>
        <taxon>Pseudomonadota</taxon>
        <taxon>Betaproteobacteria</taxon>
        <taxon>Burkholderiales</taxon>
        <taxon>Burkholderiaceae</taxon>
        <taxon>Burkholderia</taxon>
        <taxon>Burkholderia cepacia complex</taxon>
    </lineage>
</organism>
<accession>A0A6P2LUC3</accession>
<keyword evidence="2" id="KW-1185">Reference proteome</keyword>
<reference evidence="1 2" key="1">
    <citation type="submission" date="2019-09" db="EMBL/GenBank/DDBJ databases">
        <authorList>
            <person name="Depoorter E."/>
        </authorList>
    </citation>
    <scope>NUCLEOTIDE SEQUENCE [LARGE SCALE GENOMIC DNA]</scope>
    <source>
        <strain evidence="1">LMG 30113</strain>
    </source>
</reference>
<name>A0A6P2LUC3_9BURK</name>